<protein>
    <submittedName>
        <fullName evidence="3">Uncharacterized protein</fullName>
    </submittedName>
</protein>
<dbReference type="VEuPathDB" id="TrichDB:TVAGG3_0875050"/>
<keyword evidence="2" id="KW-0812">Transmembrane</keyword>
<dbReference type="EMBL" id="DS114285">
    <property type="protein sequence ID" value="EAX88637.1"/>
    <property type="molecule type" value="Genomic_DNA"/>
</dbReference>
<dbReference type="InParanoid" id="A2G2H9"/>
<dbReference type="Proteomes" id="UP000001542">
    <property type="component" value="Unassembled WGS sequence"/>
</dbReference>
<accession>A2G2H9</accession>
<evidence type="ECO:0000256" key="2">
    <source>
        <dbReference type="SAM" id="Phobius"/>
    </source>
</evidence>
<evidence type="ECO:0000313" key="3">
    <source>
        <dbReference type="EMBL" id="EAX88637.1"/>
    </source>
</evidence>
<dbReference type="AlphaFoldDB" id="A2G2H9"/>
<keyword evidence="2" id="KW-0472">Membrane</keyword>
<sequence length="268" mass="30197">MIFLCFGLLRAADQTHNIDKEGASQIYFSNTEDYHSLEFPSSSTNKIYTYAVLYNYEDFKIKSGSLKEVSVNVKSMKIKALKENINLTFTFVKPSSVCTTYDFHFGPLEEATKVESASNACFFLFGYPKISVDSTGFEKIYEYDTFVQLRTLKPIAKISKINVEGYTSENYTFTQGYYYLNSENHFLEGKPLDLTTTSDSRAAILAVIIIVPIIVLTAMIVGGWFLFQYFANKNNEEGNNVPASRMEPINVEEKRDNGDSSSSSSSSD</sequence>
<feature type="transmembrane region" description="Helical" evidence="2">
    <location>
        <begin position="202"/>
        <end position="227"/>
    </location>
</feature>
<dbReference type="VEuPathDB" id="TrichDB:TVAG_243960"/>
<evidence type="ECO:0000256" key="1">
    <source>
        <dbReference type="SAM" id="MobiDB-lite"/>
    </source>
</evidence>
<dbReference type="KEGG" id="tva:4746297"/>
<dbReference type="RefSeq" id="XP_001301567.1">
    <property type="nucleotide sequence ID" value="XM_001301566.1"/>
</dbReference>
<keyword evidence="4" id="KW-1185">Reference proteome</keyword>
<reference evidence="3" key="2">
    <citation type="journal article" date="2007" name="Science">
        <title>Draft genome sequence of the sexually transmitted pathogen Trichomonas vaginalis.</title>
        <authorList>
            <person name="Carlton J.M."/>
            <person name="Hirt R.P."/>
            <person name="Silva J.C."/>
            <person name="Delcher A.L."/>
            <person name="Schatz M."/>
            <person name="Zhao Q."/>
            <person name="Wortman J.R."/>
            <person name="Bidwell S.L."/>
            <person name="Alsmark U.C.M."/>
            <person name="Besteiro S."/>
            <person name="Sicheritz-Ponten T."/>
            <person name="Noel C.J."/>
            <person name="Dacks J.B."/>
            <person name="Foster P.G."/>
            <person name="Simillion C."/>
            <person name="Van de Peer Y."/>
            <person name="Miranda-Saavedra D."/>
            <person name="Barton G.J."/>
            <person name="Westrop G.D."/>
            <person name="Mueller S."/>
            <person name="Dessi D."/>
            <person name="Fiori P.L."/>
            <person name="Ren Q."/>
            <person name="Paulsen I."/>
            <person name="Zhang H."/>
            <person name="Bastida-Corcuera F.D."/>
            <person name="Simoes-Barbosa A."/>
            <person name="Brown M.T."/>
            <person name="Hayes R.D."/>
            <person name="Mukherjee M."/>
            <person name="Okumura C.Y."/>
            <person name="Schneider R."/>
            <person name="Smith A.J."/>
            <person name="Vanacova S."/>
            <person name="Villalvazo M."/>
            <person name="Haas B.J."/>
            <person name="Pertea M."/>
            <person name="Feldblyum T.V."/>
            <person name="Utterback T.R."/>
            <person name="Shu C.L."/>
            <person name="Osoegawa K."/>
            <person name="de Jong P.J."/>
            <person name="Hrdy I."/>
            <person name="Horvathova L."/>
            <person name="Zubacova Z."/>
            <person name="Dolezal P."/>
            <person name="Malik S.B."/>
            <person name="Logsdon J.M. Jr."/>
            <person name="Henze K."/>
            <person name="Gupta A."/>
            <person name="Wang C.C."/>
            <person name="Dunne R.L."/>
            <person name="Upcroft J.A."/>
            <person name="Upcroft P."/>
            <person name="White O."/>
            <person name="Salzberg S.L."/>
            <person name="Tang P."/>
            <person name="Chiu C.-H."/>
            <person name="Lee Y.-S."/>
            <person name="Embley T.M."/>
            <person name="Coombs G.H."/>
            <person name="Mottram J.C."/>
            <person name="Tachezy J."/>
            <person name="Fraser-Liggett C.M."/>
            <person name="Johnson P.J."/>
        </authorList>
    </citation>
    <scope>NUCLEOTIDE SEQUENCE [LARGE SCALE GENOMIC DNA]</scope>
    <source>
        <strain evidence="3">G3</strain>
    </source>
</reference>
<gene>
    <name evidence="3" type="ORF">TVAG_243960</name>
</gene>
<feature type="region of interest" description="Disordered" evidence="1">
    <location>
        <begin position="238"/>
        <end position="268"/>
    </location>
</feature>
<keyword evidence="2" id="KW-1133">Transmembrane helix</keyword>
<evidence type="ECO:0000313" key="4">
    <source>
        <dbReference type="Proteomes" id="UP000001542"/>
    </source>
</evidence>
<organism evidence="3 4">
    <name type="scientific">Trichomonas vaginalis (strain ATCC PRA-98 / G3)</name>
    <dbReference type="NCBI Taxonomy" id="412133"/>
    <lineage>
        <taxon>Eukaryota</taxon>
        <taxon>Metamonada</taxon>
        <taxon>Parabasalia</taxon>
        <taxon>Trichomonadida</taxon>
        <taxon>Trichomonadidae</taxon>
        <taxon>Trichomonas</taxon>
    </lineage>
</organism>
<name>A2G2H9_TRIV3</name>
<proteinExistence type="predicted"/>
<reference evidence="3" key="1">
    <citation type="submission" date="2006-10" db="EMBL/GenBank/DDBJ databases">
        <authorList>
            <person name="Amadeo P."/>
            <person name="Zhao Q."/>
            <person name="Wortman J."/>
            <person name="Fraser-Liggett C."/>
            <person name="Carlton J."/>
        </authorList>
    </citation>
    <scope>NUCLEOTIDE SEQUENCE</scope>
    <source>
        <strain evidence="3">G3</strain>
    </source>
</reference>